<reference evidence="2 3" key="1">
    <citation type="submission" date="2020-02" db="EMBL/GenBank/DDBJ databases">
        <authorList>
            <person name="Ma Q."/>
            <person name="Huang Y."/>
            <person name="Song X."/>
            <person name="Pei D."/>
        </authorList>
    </citation>
    <scope>NUCLEOTIDE SEQUENCE [LARGE SCALE GENOMIC DNA]</scope>
    <source>
        <strain evidence="2">Sxm20200214</strain>
        <tissue evidence="2">Leaf</tissue>
    </source>
</reference>
<dbReference type="InterPro" id="IPR013187">
    <property type="entry name" value="F-box-assoc_dom_typ3"/>
</dbReference>
<accession>A0A8X7SGB1</accession>
<dbReference type="Pfam" id="PF08268">
    <property type="entry name" value="FBA_3"/>
    <property type="match status" value="1"/>
</dbReference>
<sequence>MTLNGGSGPERCLSVQGFTCLIDRPREKERVPVICNPCTRQHLTLPTVKAKNSDLRTFFGYDPIKKEFKVLCMTVTKYRKQVNSKEHQVLAIGEGRLSWRKIKCLFPHYPERERDGICINGILYYVARSDKTCLIASFDVRSEEFGLINMPEGSELTNISALVNFKGKLCAVVYSSSHGELWVLDDTQKEKWSKHSFVSPDTDFEGVKSTWATDAGEIAWVISRWKNPFYVFFYNLDSKSVRRVEINIEDKVLKGIDRYAHLSVTNYVESVMIL</sequence>
<proteinExistence type="predicted"/>
<dbReference type="NCBIfam" id="TIGR01640">
    <property type="entry name" value="F_box_assoc_1"/>
    <property type="match status" value="1"/>
</dbReference>
<dbReference type="Proteomes" id="UP000886595">
    <property type="component" value="Unassembled WGS sequence"/>
</dbReference>
<dbReference type="OrthoDB" id="687122at2759"/>
<dbReference type="PANTHER" id="PTHR31111:SF114">
    <property type="entry name" value="F-BOX ASSOCIATED UBIQUITINATION EFFECTOR FAMILY PROTEIN-RELATED"/>
    <property type="match status" value="1"/>
</dbReference>
<dbReference type="PANTHER" id="PTHR31111">
    <property type="entry name" value="BNAA05G37150D PROTEIN-RELATED"/>
    <property type="match status" value="1"/>
</dbReference>
<protein>
    <recommendedName>
        <fullName evidence="1">F-box associated beta-propeller type 3 domain-containing protein</fullName>
    </recommendedName>
</protein>
<evidence type="ECO:0000259" key="1">
    <source>
        <dbReference type="Pfam" id="PF08268"/>
    </source>
</evidence>
<dbReference type="InterPro" id="IPR017451">
    <property type="entry name" value="F-box-assoc_interact_dom"/>
</dbReference>
<dbReference type="AlphaFoldDB" id="A0A8X7SGB1"/>
<keyword evidence="3" id="KW-1185">Reference proteome</keyword>
<comment type="caution">
    <text evidence="2">The sequence shown here is derived from an EMBL/GenBank/DDBJ whole genome shotgun (WGS) entry which is preliminary data.</text>
</comment>
<gene>
    <name evidence="2" type="ORF">Bca52824_026356</name>
</gene>
<name>A0A8X7SGB1_BRACI</name>
<organism evidence="2 3">
    <name type="scientific">Brassica carinata</name>
    <name type="common">Ethiopian mustard</name>
    <name type="synonym">Abyssinian cabbage</name>
    <dbReference type="NCBI Taxonomy" id="52824"/>
    <lineage>
        <taxon>Eukaryota</taxon>
        <taxon>Viridiplantae</taxon>
        <taxon>Streptophyta</taxon>
        <taxon>Embryophyta</taxon>
        <taxon>Tracheophyta</taxon>
        <taxon>Spermatophyta</taxon>
        <taxon>Magnoliopsida</taxon>
        <taxon>eudicotyledons</taxon>
        <taxon>Gunneridae</taxon>
        <taxon>Pentapetalae</taxon>
        <taxon>rosids</taxon>
        <taxon>malvids</taxon>
        <taxon>Brassicales</taxon>
        <taxon>Brassicaceae</taxon>
        <taxon>Brassiceae</taxon>
        <taxon>Brassica</taxon>
    </lineage>
</organism>
<feature type="domain" description="F-box associated beta-propeller type 3" evidence="1">
    <location>
        <begin position="10"/>
        <end position="251"/>
    </location>
</feature>
<evidence type="ECO:0000313" key="2">
    <source>
        <dbReference type="EMBL" id="KAG2306608.1"/>
    </source>
</evidence>
<dbReference type="EMBL" id="JAAMPC010000006">
    <property type="protein sequence ID" value="KAG2306608.1"/>
    <property type="molecule type" value="Genomic_DNA"/>
</dbReference>
<evidence type="ECO:0000313" key="3">
    <source>
        <dbReference type="Proteomes" id="UP000886595"/>
    </source>
</evidence>